<reference evidence="2 3" key="1">
    <citation type="submission" date="2016-05" db="EMBL/GenBank/DDBJ databases">
        <title>Comparative analysis of secretome profiles of manganese(II)-oxidizing ascomycete fungi.</title>
        <authorList>
            <consortium name="DOE Joint Genome Institute"/>
            <person name="Zeiner C.A."/>
            <person name="Purvine S.O."/>
            <person name="Zink E.M."/>
            <person name="Wu S."/>
            <person name="Pasa-Tolic L."/>
            <person name="Chaput D.L."/>
            <person name="Haridas S."/>
            <person name="Grigoriev I.V."/>
            <person name="Santelli C.M."/>
            <person name="Hansel C.M."/>
        </authorList>
    </citation>
    <scope>NUCLEOTIDE SEQUENCE [LARGE SCALE GENOMIC DNA]</scope>
    <source>
        <strain evidence="2 3">SRC1lrK2f</strain>
    </source>
</reference>
<name>A0A177D2A4_ALTAL</name>
<feature type="compositionally biased region" description="Acidic residues" evidence="1">
    <location>
        <begin position="10"/>
        <end position="36"/>
    </location>
</feature>
<accession>A0A177D2A4</accession>
<sequence length="56" mass="6256">MAAQEGGNECSDEDDEGEEDSLEEEEEEENDDDFSDADGSRPANIYLAERKQAKKD</sequence>
<dbReference type="AlphaFoldDB" id="A0A177D2A4"/>
<dbReference type="GeneID" id="29115679"/>
<proteinExistence type="predicted"/>
<dbReference type="EMBL" id="KV441511">
    <property type="protein sequence ID" value="OAG13417.1"/>
    <property type="molecule type" value="Genomic_DNA"/>
</dbReference>
<evidence type="ECO:0000256" key="1">
    <source>
        <dbReference type="SAM" id="MobiDB-lite"/>
    </source>
</evidence>
<dbReference type="Proteomes" id="UP000077248">
    <property type="component" value="Unassembled WGS sequence"/>
</dbReference>
<evidence type="ECO:0000313" key="2">
    <source>
        <dbReference type="EMBL" id="OAG13417.1"/>
    </source>
</evidence>
<dbReference type="RefSeq" id="XP_018378838.1">
    <property type="nucleotide sequence ID" value="XM_018530085.1"/>
</dbReference>
<dbReference type="VEuPathDB" id="FungiDB:CC77DRAFT_1100751"/>
<gene>
    <name evidence="2" type="ORF">CC77DRAFT_1100751</name>
</gene>
<protein>
    <submittedName>
        <fullName evidence="2">Uncharacterized protein</fullName>
    </submittedName>
</protein>
<keyword evidence="3" id="KW-1185">Reference proteome</keyword>
<dbReference type="KEGG" id="aalt:CC77DRAFT_1100751"/>
<feature type="region of interest" description="Disordered" evidence="1">
    <location>
        <begin position="1"/>
        <end position="56"/>
    </location>
</feature>
<organism evidence="2 3">
    <name type="scientific">Alternaria alternata</name>
    <name type="common">Alternaria rot fungus</name>
    <name type="synonym">Torula alternata</name>
    <dbReference type="NCBI Taxonomy" id="5599"/>
    <lineage>
        <taxon>Eukaryota</taxon>
        <taxon>Fungi</taxon>
        <taxon>Dikarya</taxon>
        <taxon>Ascomycota</taxon>
        <taxon>Pezizomycotina</taxon>
        <taxon>Dothideomycetes</taxon>
        <taxon>Pleosporomycetidae</taxon>
        <taxon>Pleosporales</taxon>
        <taxon>Pleosporineae</taxon>
        <taxon>Pleosporaceae</taxon>
        <taxon>Alternaria</taxon>
        <taxon>Alternaria sect. Alternaria</taxon>
        <taxon>Alternaria alternata complex</taxon>
    </lineage>
</organism>
<evidence type="ECO:0000313" key="3">
    <source>
        <dbReference type="Proteomes" id="UP000077248"/>
    </source>
</evidence>